<protein>
    <submittedName>
        <fullName evidence="1">Uncharacterized protein</fullName>
    </submittedName>
</protein>
<gene>
    <name evidence="1" type="ORF">MOST_18120</name>
</gene>
<comment type="caution">
    <text evidence="1">The sequence shown here is derived from an EMBL/GenBank/DDBJ whole genome shotgun (WGS) entry which is preliminary data.</text>
</comment>
<dbReference type="Proteomes" id="UP000239430">
    <property type="component" value="Unassembled WGS sequence"/>
</dbReference>
<accession>A0A9X7J2H4</accession>
<proteinExistence type="predicted"/>
<keyword evidence="2" id="KW-1185">Reference proteome</keyword>
<evidence type="ECO:0000313" key="2">
    <source>
        <dbReference type="Proteomes" id="UP000239430"/>
    </source>
</evidence>
<evidence type="ECO:0000313" key="1">
    <source>
        <dbReference type="EMBL" id="PRR72663.1"/>
    </source>
</evidence>
<dbReference type="EMBL" id="PVXL01000045">
    <property type="protein sequence ID" value="PRR72663.1"/>
    <property type="molecule type" value="Genomic_DNA"/>
</dbReference>
<reference evidence="1 2" key="1">
    <citation type="submission" date="2018-03" db="EMBL/GenBank/DDBJ databases">
        <title>Genome sequence of Moorella stamsii DSM 26217.</title>
        <authorList>
            <person name="Poehlein A."/>
            <person name="Daniel R."/>
        </authorList>
    </citation>
    <scope>NUCLEOTIDE SEQUENCE [LARGE SCALE GENOMIC DNA]</scope>
    <source>
        <strain evidence="2">DSM 26217</strain>
    </source>
</reference>
<dbReference type="AlphaFoldDB" id="A0A9X7J2H4"/>
<name>A0A9X7J2H4_9FIRM</name>
<sequence length="101" mass="11267">MLAKSITEINIKNKNSQWGGGGIICLDCKYLERSFPSINPLKITANNIPPNLSSATFHNASGNQNFLVIFGKKCPRTTRLMSPFLLLRPQSSLRDIFLLCK</sequence>
<organism evidence="1 2">
    <name type="scientific">Neomoorella stamsii</name>
    <dbReference type="NCBI Taxonomy" id="1266720"/>
    <lineage>
        <taxon>Bacteria</taxon>
        <taxon>Bacillati</taxon>
        <taxon>Bacillota</taxon>
        <taxon>Clostridia</taxon>
        <taxon>Neomoorellales</taxon>
        <taxon>Neomoorellaceae</taxon>
        <taxon>Neomoorella</taxon>
    </lineage>
</organism>